<feature type="domain" description="NACHT" evidence="4">
    <location>
        <begin position="228"/>
        <end position="372"/>
    </location>
</feature>
<dbReference type="Pfam" id="PF24883">
    <property type="entry name" value="NPHP3_N"/>
    <property type="match status" value="1"/>
</dbReference>
<keyword evidence="3" id="KW-0175">Coiled coil</keyword>
<dbReference type="InterPro" id="IPR001680">
    <property type="entry name" value="WD40_rpt"/>
</dbReference>
<dbReference type="PROSITE" id="PS50082">
    <property type="entry name" value="WD_REPEATS_2"/>
    <property type="match status" value="1"/>
</dbReference>
<dbReference type="Proteomes" id="UP001373714">
    <property type="component" value="Unassembled WGS sequence"/>
</dbReference>
<dbReference type="InterPro" id="IPR027417">
    <property type="entry name" value="P-loop_NTPase"/>
</dbReference>
<evidence type="ECO:0000256" key="2">
    <source>
        <dbReference type="PROSITE-ProRule" id="PRU00221"/>
    </source>
</evidence>
<dbReference type="SUPFAM" id="SSF52540">
    <property type="entry name" value="P-loop containing nucleoside triphosphate hydrolases"/>
    <property type="match status" value="1"/>
</dbReference>
<keyword evidence="2" id="KW-0853">WD repeat</keyword>
<dbReference type="Gene3D" id="3.40.50.300">
    <property type="entry name" value="P-loop containing nucleotide triphosphate hydrolases"/>
    <property type="match status" value="1"/>
</dbReference>
<keyword evidence="1" id="KW-0677">Repeat</keyword>
<name>A0AAV9U2Q9_9PEZI</name>
<feature type="coiled-coil region" evidence="3">
    <location>
        <begin position="17"/>
        <end position="90"/>
    </location>
</feature>
<dbReference type="InterPro" id="IPR015943">
    <property type="entry name" value="WD40/YVTN_repeat-like_dom_sf"/>
</dbReference>
<organism evidence="5 6">
    <name type="scientific">Orbilia blumenaviensis</name>
    <dbReference type="NCBI Taxonomy" id="1796055"/>
    <lineage>
        <taxon>Eukaryota</taxon>
        <taxon>Fungi</taxon>
        <taxon>Dikarya</taxon>
        <taxon>Ascomycota</taxon>
        <taxon>Pezizomycotina</taxon>
        <taxon>Orbiliomycetes</taxon>
        <taxon>Orbiliales</taxon>
        <taxon>Orbiliaceae</taxon>
        <taxon>Orbilia</taxon>
    </lineage>
</organism>
<keyword evidence="6" id="KW-1185">Reference proteome</keyword>
<evidence type="ECO:0000256" key="3">
    <source>
        <dbReference type="SAM" id="Coils"/>
    </source>
</evidence>
<evidence type="ECO:0000313" key="5">
    <source>
        <dbReference type="EMBL" id="KAK6334320.1"/>
    </source>
</evidence>
<evidence type="ECO:0000259" key="4">
    <source>
        <dbReference type="PROSITE" id="PS50837"/>
    </source>
</evidence>
<dbReference type="SUPFAM" id="SSF69322">
    <property type="entry name" value="Tricorn protease domain 2"/>
    <property type="match status" value="1"/>
</dbReference>
<feature type="repeat" description="WD" evidence="2">
    <location>
        <begin position="1066"/>
        <end position="1098"/>
    </location>
</feature>
<dbReference type="PROSITE" id="PS50837">
    <property type="entry name" value="NACHT"/>
    <property type="match status" value="1"/>
</dbReference>
<dbReference type="Gene3D" id="2.130.10.10">
    <property type="entry name" value="YVTN repeat-like/Quinoprotein amine dehydrogenase"/>
    <property type="match status" value="2"/>
</dbReference>
<dbReference type="Pfam" id="PF00400">
    <property type="entry name" value="WD40"/>
    <property type="match status" value="1"/>
</dbReference>
<reference evidence="5 6" key="1">
    <citation type="submission" date="2019-10" db="EMBL/GenBank/DDBJ databases">
        <authorList>
            <person name="Palmer J.M."/>
        </authorList>
    </citation>
    <scope>NUCLEOTIDE SEQUENCE [LARGE SCALE GENOMIC DNA]</scope>
    <source>
        <strain evidence="5 6">TWF730</strain>
    </source>
</reference>
<dbReference type="PANTHER" id="PTHR10039">
    <property type="entry name" value="AMELOGENIN"/>
    <property type="match status" value="1"/>
</dbReference>
<dbReference type="SMART" id="SM00320">
    <property type="entry name" value="WD40"/>
    <property type="match status" value="1"/>
</dbReference>
<dbReference type="InterPro" id="IPR007111">
    <property type="entry name" value="NACHT_NTPase"/>
</dbReference>
<evidence type="ECO:0000256" key="1">
    <source>
        <dbReference type="ARBA" id="ARBA00022737"/>
    </source>
</evidence>
<dbReference type="InterPro" id="IPR056884">
    <property type="entry name" value="NPHP3-like_N"/>
</dbReference>
<dbReference type="PANTHER" id="PTHR10039:SF17">
    <property type="entry name" value="FUNGAL STAND N-TERMINAL GOODBYE DOMAIN-CONTAINING PROTEIN-RELATED"/>
    <property type="match status" value="1"/>
</dbReference>
<protein>
    <recommendedName>
        <fullName evidence="4">NACHT domain-containing protein</fullName>
    </recommendedName>
</protein>
<dbReference type="SUPFAM" id="SSF82171">
    <property type="entry name" value="DPP6 N-terminal domain-like"/>
    <property type="match status" value="1"/>
</dbReference>
<sequence length="1442" mass="162521">MEIAGGVASIIAIVDLAAKLTKVCAKYISEVREYETEVKDLRDKIQSLGTVLGKLDGLLKGPHRRKLETSAQLQSSLLDCKNELQNLLNRLRSPPSATAALVTGIGRPPTENSKWSRRFLDPLMKTLRKKAASNTAEALIWPIQKAEVGKIISRLENAEDVIRFALQVDQAKLILDVDVKLNLVNLPVAEGASFGWYGDDHEPKCLSNTREELLKEVENWVNGTSSKHMFWLSGAAGTGKSTIARTVAEKYKRTGVLGASFFFRRGAGDRANASKFFTTLATNLMQHIPATRLSISEAIEKQPDLPRSILKEQFDKLIFEPLSLVSYSGPIVLVVDALDECDNEKDVLTIVKLLGLMKTLHGIDVRLFITSRHEVFINAGFQHISGDFQDLILHDIEERKILHDITVFFEHELARIKAEHMYSDTLPLDWPTHPIIETLASMACPLFIVASTICRFIEEPETLPGDQLTEILESQKGLVDFNPENSLGLTYLHILKQRVKNKSPSKIQAILEDFQSIIGPIVLLQSPLPRASLSQLIDMEEAKVQVRLDGFQSVLHIPSNPDDVIKTFHLSFREFLLDPQTKNKSPLWIDERLVHTLIARRSLIIMKKHLRKNLCDLPSPDCYRDEISSETIQKKYPQELQYACRYWAHHIVKSQQNIYDGSEAHLFLLEYILELLEAMAILKFDIATILELEPAIQKESGSELSKLLYDVRRFIQFHHYLISSHPLQIYHSALYFSPRASFLRQKFYSTHLDWVQKGPKVPAAWGSLQRTIDLGESHVKSVEFTPNGESVIVRNFNDISLWDSKTGALMSNEPNLKGPLIYSPDCVWRAQMAMMHSIVISDTSTGLEVAKLCIPQRNLGYGPRHEVTHTPVVFSHNGKRLLSFKNVPDGDYVKNPVLVWDTGNWELLYSWQDPETDGSGYCYEDGMFSSNDDFLVISYTYTRKVDSDDRFIITVLDIGSGSGVVTQSFDRNAIFTLNRVKFSPDGQYLIYITRSDLGSWALVVAHFSEGEFQRVFEFTRKVPRFSPGTVVFLPNEQFAVLDPSRPASGIEVWSIRSRNLVQVFGTDMHVSGVLGMSLSPDGKILATYGEDYCVKLWDRPWLEKPNVPVEAHGKALVFLALSKSGCFGASAEYANSEIVIWQVLSENVEFHSRLDIGSPMPRSNMSFGIFSDDDKFFAAACIQKRGIFDAGLWVWNVESGERIHQFKNTFGLELITFSPGNKFLAVTIKLLDLTSDPPMLPPDELLLIFDLQSRGEPVVLNLDLPDTIRRSRFQSNEPSFYFLVFSTESDIIALVARPHCMLWTVGDWVEIKCPQERCWTVNDPFTPPLESFSQENRSFGKLPPLSPTSRWLKFSYTCDIDGETVSGEARFDLSTVESVCRDIGTGAAAWRDGWIAQNGVGALWVPSEYRGRDEFCSQIRGDTIAVGNGGGFEIWKFKSPIA</sequence>
<evidence type="ECO:0000313" key="6">
    <source>
        <dbReference type="Proteomes" id="UP001373714"/>
    </source>
</evidence>
<proteinExistence type="predicted"/>
<accession>A0AAV9U2Q9</accession>
<dbReference type="PROSITE" id="PS50294">
    <property type="entry name" value="WD_REPEATS_REGION"/>
    <property type="match status" value="1"/>
</dbReference>
<gene>
    <name evidence="5" type="ORF">TWF730_003535</name>
</gene>
<comment type="caution">
    <text evidence="5">The sequence shown here is derived from an EMBL/GenBank/DDBJ whole genome shotgun (WGS) entry which is preliminary data.</text>
</comment>
<dbReference type="EMBL" id="JAVHNS010000015">
    <property type="protein sequence ID" value="KAK6334320.1"/>
    <property type="molecule type" value="Genomic_DNA"/>
</dbReference>